<dbReference type="Gene3D" id="3.60.15.10">
    <property type="entry name" value="Ribonuclease Z/Hydroxyacylglutathione hydrolase-like"/>
    <property type="match status" value="1"/>
</dbReference>
<dbReference type="PANTHER" id="PTHR30619">
    <property type="entry name" value="DNA INTERNALIZATION/COMPETENCE PROTEIN COMEC/REC2"/>
    <property type="match status" value="1"/>
</dbReference>
<dbReference type="InterPro" id="IPR052159">
    <property type="entry name" value="Competence_DNA_uptake"/>
</dbReference>
<dbReference type="RefSeq" id="WP_377926507.1">
    <property type="nucleotide sequence ID" value="NZ_JBHUEM010000003.1"/>
</dbReference>
<organism evidence="2 3">
    <name type="scientific">Bacillus salitolerans</name>
    <dbReference type="NCBI Taxonomy" id="1437434"/>
    <lineage>
        <taxon>Bacteria</taxon>
        <taxon>Bacillati</taxon>
        <taxon>Bacillota</taxon>
        <taxon>Bacilli</taxon>
        <taxon>Bacillales</taxon>
        <taxon>Bacillaceae</taxon>
        <taxon>Bacillus</taxon>
    </lineage>
</organism>
<dbReference type="SUPFAM" id="SSF56281">
    <property type="entry name" value="Metallo-hydrolase/oxidoreductase"/>
    <property type="match status" value="1"/>
</dbReference>
<gene>
    <name evidence="2" type="ORF">ACFSCX_02410</name>
</gene>
<evidence type="ECO:0000313" key="2">
    <source>
        <dbReference type="EMBL" id="MFD1735407.1"/>
    </source>
</evidence>
<evidence type="ECO:0000259" key="1">
    <source>
        <dbReference type="Pfam" id="PF00753"/>
    </source>
</evidence>
<dbReference type="PANTHER" id="PTHR30619:SF1">
    <property type="entry name" value="RECOMBINATION PROTEIN 2"/>
    <property type="match status" value="1"/>
</dbReference>
<keyword evidence="3" id="KW-1185">Reference proteome</keyword>
<dbReference type="InterPro" id="IPR036866">
    <property type="entry name" value="RibonucZ/Hydroxyglut_hydro"/>
</dbReference>
<proteinExistence type="predicted"/>
<dbReference type="InterPro" id="IPR001279">
    <property type="entry name" value="Metallo-B-lactamas"/>
</dbReference>
<dbReference type="Pfam" id="PF00753">
    <property type="entry name" value="Lactamase_B"/>
    <property type="match status" value="1"/>
</dbReference>
<reference evidence="3" key="1">
    <citation type="journal article" date="2019" name="Int. J. Syst. Evol. Microbiol.">
        <title>The Global Catalogue of Microorganisms (GCM) 10K type strain sequencing project: providing services to taxonomists for standard genome sequencing and annotation.</title>
        <authorList>
            <consortium name="The Broad Institute Genomics Platform"/>
            <consortium name="The Broad Institute Genome Sequencing Center for Infectious Disease"/>
            <person name="Wu L."/>
            <person name="Ma J."/>
        </authorList>
    </citation>
    <scope>NUCLEOTIDE SEQUENCE [LARGE SCALE GENOMIC DNA]</scope>
    <source>
        <strain evidence="3">CCUG 49339</strain>
    </source>
</reference>
<evidence type="ECO:0000313" key="3">
    <source>
        <dbReference type="Proteomes" id="UP001597214"/>
    </source>
</evidence>
<name>A0ABW4LJL5_9BACI</name>
<dbReference type="Proteomes" id="UP001597214">
    <property type="component" value="Unassembled WGS sequence"/>
</dbReference>
<dbReference type="EMBL" id="JBHUEM010000003">
    <property type="protein sequence ID" value="MFD1735407.1"/>
    <property type="molecule type" value="Genomic_DNA"/>
</dbReference>
<feature type="domain" description="Metallo-beta-lactamase" evidence="1">
    <location>
        <begin position="11"/>
        <end position="179"/>
    </location>
</feature>
<sequence>MGNLLVKFWDVNHGHATYIRSPNGRHIVIDLGNGELFGNEKFSPLLHLKNHYGVEQLDYCIITHPHLDHIDDILNLNKLSPKVLTRPNHIPERDLLNGVRLSELPKIKEYLRINKKYNREIINGSYDNPADPEFWGGLVITHFHPLECSTSNLNNQSIVTVLEYAKIKIVIPGDNEAPSWNELLRDCNFTKKVADADIYLASHHGRQSGYHQDVMKLINPRLTIVSDSKYHENSNIDRYRKYSRGWDVYKDNVEVRRFTLSTYNDGVITVNAGHNQNTGKSYLQVDI</sequence>
<accession>A0ABW4LJL5</accession>
<comment type="caution">
    <text evidence="2">The sequence shown here is derived from an EMBL/GenBank/DDBJ whole genome shotgun (WGS) entry which is preliminary data.</text>
</comment>
<protein>
    <submittedName>
        <fullName evidence="2">ComEC/Rec2 family competence protein</fullName>
    </submittedName>
</protein>